<dbReference type="VEuPathDB" id="VectorBase:AARA21_000344"/>
<evidence type="ECO:0000256" key="2">
    <source>
        <dbReference type="ARBA" id="ARBA00022475"/>
    </source>
</evidence>
<comment type="similarity">
    <text evidence="8">Belongs to the insect chemoreceptor superfamily. Gustatory receptor (GR) family.</text>
</comment>
<feature type="transmembrane region" description="Helical" evidence="8">
    <location>
        <begin position="85"/>
        <end position="105"/>
    </location>
</feature>
<dbReference type="Proteomes" id="UP000075840">
    <property type="component" value="Unassembled WGS sequence"/>
</dbReference>
<dbReference type="VEuPathDB" id="VectorBase:AARA003132"/>
<protein>
    <recommendedName>
        <fullName evidence="8">Gustatory receptor</fullName>
    </recommendedName>
</protein>
<comment type="function">
    <text evidence="8">Gustatory receptor which mediates acceptance or avoidance behavior, depending on its substrates.</text>
</comment>
<keyword evidence="7 8" id="KW-0807">Transducer</keyword>
<feature type="transmembrane region" description="Helical" evidence="8">
    <location>
        <begin position="166"/>
        <end position="185"/>
    </location>
</feature>
<dbReference type="GO" id="GO:0050909">
    <property type="term" value="P:sensory perception of taste"/>
    <property type="evidence" value="ECO:0007669"/>
    <property type="project" value="InterPro"/>
</dbReference>
<keyword evidence="10" id="KW-1185">Reference proteome</keyword>
<dbReference type="GO" id="GO:0005886">
    <property type="term" value="C:plasma membrane"/>
    <property type="evidence" value="ECO:0007669"/>
    <property type="project" value="UniProtKB-SubCell"/>
</dbReference>
<evidence type="ECO:0000256" key="6">
    <source>
        <dbReference type="ARBA" id="ARBA00023170"/>
    </source>
</evidence>
<dbReference type="GO" id="GO:0008049">
    <property type="term" value="P:male courtship behavior"/>
    <property type="evidence" value="ECO:0007669"/>
    <property type="project" value="TreeGrafter"/>
</dbReference>
<sequence length="428" mass="49378">MCIVLFTLPYSMLMLIAVFSFIQIIGLQLHDSYETDTNGKTPSLSIVRILYSIILFGAYLVGLYKAVELTFVVEFAANSPSIFKFAYMTQIYSGVLATIICYASLWRTDRMKCIYIEGIQGSNVKINDRYYQFRNMQIPIKYSILVPFSIGMLIILSVCEAYAHHGYYFTIITIVYPLWMFHITILEFTTLVKSTECILTKLNWMLDTFLESLQRQSTPSVTLKGEKNPTNKVYPLNRRPFVQEHELISGERLTYMFVIHENVAKLAEFINGAYSTQIIAIVTVTFVNTLFGFFIVTKLLFWNYQMLDLILRACRYAFECIPACLLVYYMLIVCASTHSELFKSASLLHKLLQYKSNYFIDDQALFERSKAIALQLLHRKRFSLFDGSGLFRLDFTFIFSVFSAATSYLIVLLQFDLSKDLEKSTITA</sequence>
<dbReference type="EnsemblMetazoa" id="AARA003132-RA">
    <property type="protein sequence ID" value="AARA003132-PA"/>
    <property type="gene ID" value="AARA003132"/>
</dbReference>
<keyword evidence="3 8" id="KW-0812">Transmembrane</keyword>
<dbReference type="EMBL" id="APCN01002983">
    <property type="status" value="NOT_ANNOTATED_CDS"/>
    <property type="molecule type" value="Genomic_DNA"/>
</dbReference>
<dbReference type="GO" id="GO:0007165">
    <property type="term" value="P:signal transduction"/>
    <property type="evidence" value="ECO:0007669"/>
    <property type="project" value="UniProtKB-KW"/>
</dbReference>
<dbReference type="AlphaFoldDB" id="A0A182HPE3"/>
<comment type="subcellular location">
    <subcellularLocation>
        <location evidence="1 8">Cell membrane</location>
        <topology evidence="1 8">Multi-pass membrane protein</topology>
    </subcellularLocation>
</comment>
<keyword evidence="6 8" id="KW-0675">Receptor</keyword>
<evidence type="ECO:0000313" key="10">
    <source>
        <dbReference type="Proteomes" id="UP000075840"/>
    </source>
</evidence>
<evidence type="ECO:0000313" key="9">
    <source>
        <dbReference type="EnsemblMetazoa" id="AARA003132-PA"/>
    </source>
</evidence>
<dbReference type="InterPro" id="IPR013604">
    <property type="entry name" value="7TM_chemorcpt"/>
</dbReference>
<evidence type="ECO:0000256" key="8">
    <source>
        <dbReference type="RuleBase" id="RU363108"/>
    </source>
</evidence>
<dbReference type="GO" id="GO:0007635">
    <property type="term" value="P:chemosensory behavior"/>
    <property type="evidence" value="ECO:0007669"/>
    <property type="project" value="TreeGrafter"/>
</dbReference>
<dbReference type="GO" id="GO:0030424">
    <property type="term" value="C:axon"/>
    <property type="evidence" value="ECO:0007669"/>
    <property type="project" value="TreeGrafter"/>
</dbReference>
<evidence type="ECO:0000256" key="1">
    <source>
        <dbReference type="ARBA" id="ARBA00004651"/>
    </source>
</evidence>
<dbReference type="Pfam" id="PF08395">
    <property type="entry name" value="7tm_7"/>
    <property type="match status" value="1"/>
</dbReference>
<dbReference type="PANTHER" id="PTHR21143:SF132">
    <property type="entry name" value="GUSTATORY AND PHEROMONE RECEPTOR 33A"/>
    <property type="match status" value="1"/>
</dbReference>
<dbReference type="GO" id="GO:0043025">
    <property type="term" value="C:neuronal cell body"/>
    <property type="evidence" value="ECO:0007669"/>
    <property type="project" value="TreeGrafter"/>
</dbReference>
<evidence type="ECO:0000256" key="4">
    <source>
        <dbReference type="ARBA" id="ARBA00022989"/>
    </source>
</evidence>
<feature type="transmembrane region" description="Helical" evidence="8">
    <location>
        <begin position="12"/>
        <end position="29"/>
    </location>
</feature>
<feature type="transmembrane region" description="Helical" evidence="8">
    <location>
        <begin position="140"/>
        <end position="159"/>
    </location>
</feature>
<accession>A0A182HPE3</accession>
<keyword evidence="2 8" id="KW-1003">Cell membrane</keyword>
<reference evidence="9" key="1">
    <citation type="submission" date="2022-08" db="UniProtKB">
        <authorList>
            <consortium name="EnsemblMetazoa"/>
        </authorList>
    </citation>
    <scope>IDENTIFICATION</scope>
    <source>
        <strain evidence="9">Dongola</strain>
    </source>
</reference>
<keyword evidence="5 8" id="KW-0472">Membrane</keyword>
<keyword evidence="4 8" id="KW-1133">Transmembrane helix</keyword>
<organism evidence="9 10">
    <name type="scientific">Anopheles arabiensis</name>
    <name type="common">Mosquito</name>
    <dbReference type="NCBI Taxonomy" id="7173"/>
    <lineage>
        <taxon>Eukaryota</taxon>
        <taxon>Metazoa</taxon>
        <taxon>Ecdysozoa</taxon>
        <taxon>Arthropoda</taxon>
        <taxon>Hexapoda</taxon>
        <taxon>Insecta</taxon>
        <taxon>Pterygota</taxon>
        <taxon>Neoptera</taxon>
        <taxon>Endopterygota</taxon>
        <taxon>Diptera</taxon>
        <taxon>Nematocera</taxon>
        <taxon>Culicoidea</taxon>
        <taxon>Culicidae</taxon>
        <taxon>Anophelinae</taxon>
        <taxon>Anopheles</taxon>
    </lineage>
</organism>
<dbReference type="PANTHER" id="PTHR21143">
    <property type="entry name" value="INVERTEBRATE GUSTATORY RECEPTOR"/>
    <property type="match status" value="1"/>
</dbReference>
<evidence type="ECO:0000256" key="7">
    <source>
        <dbReference type="ARBA" id="ARBA00023224"/>
    </source>
</evidence>
<feature type="transmembrane region" description="Helical" evidence="8">
    <location>
        <begin position="278"/>
        <end position="304"/>
    </location>
</feature>
<evidence type="ECO:0000256" key="3">
    <source>
        <dbReference type="ARBA" id="ARBA00022692"/>
    </source>
</evidence>
<feature type="transmembrane region" description="Helical" evidence="8">
    <location>
        <begin position="316"/>
        <end position="338"/>
    </location>
</feature>
<dbReference type="GO" id="GO:0030425">
    <property type="term" value="C:dendrite"/>
    <property type="evidence" value="ECO:0007669"/>
    <property type="project" value="TreeGrafter"/>
</dbReference>
<evidence type="ECO:0000256" key="5">
    <source>
        <dbReference type="ARBA" id="ARBA00023136"/>
    </source>
</evidence>
<name>A0A182HPE3_ANOAR</name>
<comment type="caution">
    <text evidence="8">Lacks conserved residue(s) required for the propagation of feature annotation.</text>
</comment>
<feature type="transmembrane region" description="Helical" evidence="8">
    <location>
        <begin position="395"/>
        <end position="415"/>
    </location>
</feature>
<proteinExistence type="inferred from homology"/>
<feature type="transmembrane region" description="Helical" evidence="8">
    <location>
        <begin position="49"/>
        <end position="73"/>
    </location>
</feature>